<reference evidence="3" key="2">
    <citation type="submission" date="2016-02" db="EMBL/GenBank/DDBJ databases">
        <title>The draft genome sequence of the rumen methanogen Methanobrevibacter olleyae YLM1.</title>
        <authorList>
            <consortium name="New Zealand Agricultural Greenhouse Gas Research Centre/Pastoral Greenhouse Gas Research Consortium"/>
            <person name="Kelly W.J."/>
            <person name="Li D."/>
            <person name="Lambie S.C."/>
            <person name="Attwood G.T."/>
            <person name="Altermann E."/>
            <person name="Leahy S.C."/>
        </authorList>
    </citation>
    <scope>NUCLEOTIDE SEQUENCE [LARGE SCALE GENOMIC DNA]</scope>
    <source>
        <strain evidence="3">YLM1</strain>
    </source>
</reference>
<protein>
    <submittedName>
        <fullName evidence="2">Methanogeneis marker protein 16</fullName>
    </submittedName>
</protein>
<keyword evidence="3" id="KW-1185">Reference proteome</keyword>
<dbReference type="SUPFAM" id="SSF54862">
    <property type="entry name" value="4Fe-4S ferredoxins"/>
    <property type="match status" value="1"/>
</dbReference>
<evidence type="ECO:0000259" key="1">
    <source>
        <dbReference type="PROSITE" id="PS51379"/>
    </source>
</evidence>
<proteinExistence type="predicted"/>
<dbReference type="NCBIfam" id="TIGR03287">
    <property type="entry name" value="methan_mark_16"/>
    <property type="match status" value="1"/>
</dbReference>
<name>A0A126R044_METOL</name>
<evidence type="ECO:0000313" key="2">
    <source>
        <dbReference type="EMBL" id="AMK15434.1"/>
    </source>
</evidence>
<dbReference type="STRING" id="294671.YLM1_0877"/>
<reference evidence="2 3" key="1">
    <citation type="journal article" date="2016" name="Genome Announc.">
        <title>Draft Genome Sequence of the Rumen Methanogen Methanobrevibacter olleyae YLM1.</title>
        <authorList>
            <person name="Kelly W.J."/>
            <person name="Li D."/>
            <person name="Lambie S.C."/>
            <person name="Cox F."/>
            <person name="Attwood G.T."/>
            <person name="Altermann E."/>
            <person name="Leahy S.C."/>
        </authorList>
    </citation>
    <scope>NUCLEOTIDE SEQUENCE [LARGE SCALE GENOMIC DNA]</scope>
    <source>
        <strain evidence="2 3">YLM1</strain>
    </source>
</reference>
<dbReference type="Proteomes" id="UP000066376">
    <property type="component" value="Chromosome"/>
</dbReference>
<dbReference type="GeneID" id="28489176"/>
<dbReference type="InterPro" id="IPR017677">
    <property type="entry name" value="Methan_mark_16"/>
</dbReference>
<dbReference type="RefSeq" id="WP_067146677.1">
    <property type="nucleotide sequence ID" value="NZ_CP014265.1"/>
</dbReference>
<dbReference type="AlphaFoldDB" id="A0A126R044"/>
<gene>
    <name evidence="2" type="ORF">YLM1_0877</name>
</gene>
<dbReference type="InterPro" id="IPR002708">
    <property type="entry name" value="HcyBio"/>
</dbReference>
<dbReference type="InterPro" id="IPR017896">
    <property type="entry name" value="4Fe4S_Fe-S-bd"/>
</dbReference>
<feature type="domain" description="4Fe-4S ferredoxin-type" evidence="1">
    <location>
        <begin position="317"/>
        <end position="348"/>
    </location>
</feature>
<dbReference type="PATRIC" id="fig|294671.3.peg.918"/>
<sequence>MKERTIEEINKKIENNEANIFTVREFKKLIKEDKTPSFEEVDVVTTGTCGVMSGTAAIFNFIVSEPGKFMRAKNIYLNGVPANVGPCPNEWLGSVDLILHGTAKSLENPFYGGGFLLKDLLEAKDIEVKVETIEGEIIESKTNINELIRGQLIGSRMAFKNYNSFTNPSDEAVSSIFGAIPLEGNFSTYTFSGCGDFNPIQNDPDLNIIKAGTKILLNGAEAYVLGEGTRSSQEKPNLMLSGNIKDMDSQYIGGFKTGEGGEVYDTVAIPIPVLNEEIYNNLLVVNEDIELGVMDIRGRHLPLSKTDYSKVWDAYDLRPKFIESDCINCDICRVEEICPTNAFNDKKLDLYRCFGCGICSHYCIGDSFNMNTGSLKLKIDDKVHNIPIVCRQSDLLRADKLSSHLKDLIENQEFKL</sequence>
<accession>A0A126R044</accession>
<dbReference type="KEGG" id="mol:YLM1_0877"/>
<dbReference type="Pfam" id="PF01837">
    <property type="entry name" value="HcyBio"/>
    <property type="match status" value="1"/>
</dbReference>
<evidence type="ECO:0000313" key="3">
    <source>
        <dbReference type="Proteomes" id="UP000066376"/>
    </source>
</evidence>
<dbReference type="EMBL" id="CP014265">
    <property type="protein sequence ID" value="AMK15434.1"/>
    <property type="molecule type" value="Genomic_DNA"/>
</dbReference>
<organism evidence="2 3">
    <name type="scientific">Methanobrevibacter olleyae</name>
    <dbReference type="NCBI Taxonomy" id="294671"/>
    <lineage>
        <taxon>Archaea</taxon>
        <taxon>Methanobacteriati</taxon>
        <taxon>Methanobacteriota</taxon>
        <taxon>Methanomada group</taxon>
        <taxon>Methanobacteria</taxon>
        <taxon>Methanobacteriales</taxon>
        <taxon>Methanobacteriaceae</taxon>
        <taxon>Methanobrevibacter</taxon>
    </lineage>
</organism>
<dbReference type="PROSITE" id="PS51379">
    <property type="entry name" value="4FE4S_FER_2"/>
    <property type="match status" value="1"/>
</dbReference>